<dbReference type="AlphaFoldDB" id="A0A2G8SGN0"/>
<gene>
    <name evidence="8" type="ORF">GSI_05031</name>
</gene>
<evidence type="ECO:0000256" key="5">
    <source>
        <dbReference type="ARBA" id="ARBA00022989"/>
    </source>
</evidence>
<evidence type="ECO:0000313" key="9">
    <source>
        <dbReference type="Proteomes" id="UP000230002"/>
    </source>
</evidence>
<organism evidence="8 9">
    <name type="scientific">Ganoderma sinense ZZ0214-1</name>
    <dbReference type="NCBI Taxonomy" id="1077348"/>
    <lineage>
        <taxon>Eukaryota</taxon>
        <taxon>Fungi</taxon>
        <taxon>Dikarya</taxon>
        <taxon>Basidiomycota</taxon>
        <taxon>Agaricomycotina</taxon>
        <taxon>Agaricomycetes</taxon>
        <taxon>Polyporales</taxon>
        <taxon>Polyporaceae</taxon>
        <taxon>Ganoderma</taxon>
    </lineage>
</organism>
<feature type="transmembrane region" description="Helical" evidence="7">
    <location>
        <begin position="41"/>
        <end position="60"/>
    </location>
</feature>
<feature type="transmembrane region" description="Helical" evidence="7">
    <location>
        <begin position="12"/>
        <end position="35"/>
    </location>
</feature>
<evidence type="ECO:0000256" key="4">
    <source>
        <dbReference type="ARBA" id="ARBA00022692"/>
    </source>
</evidence>
<feature type="transmembrane region" description="Helical" evidence="7">
    <location>
        <begin position="72"/>
        <end position="91"/>
    </location>
</feature>
<comment type="caution">
    <text evidence="8">The sequence shown here is derived from an EMBL/GenBank/DDBJ whole genome shotgun (WGS) entry which is preliminary data.</text>
</comment>
<dbReference type="InterPro" id="IPR051788">
    <property type="entry name" value="MFS_Transporter"/>
</dbReference>
<keyword evidence="9" id="KW-1185">Reference proteome</keyword>
<evidence type="ECO:0000256" key="2">
    <source>
        <dbReference type="ARBA" id="ARBA00008335"/>
    </source>
</evidence>
<comment type="subcellular location">
    <subcellularLocation>
        <location evidence="1">Endomembrane system</location>
        <topology evidence="1">Multi-pass membrane protein</topology>
    </subcellularLocation>
</comment>
<dbReference type="GO" id="GO:0016020">
    <property type="term" value="C:membrane"/>
    <property type="evidence" value="ECO:0007669"/>
    <property type="project" value="TreeGrafter"/>
</dbReference>
<proteinExistence type="inferred from homology"/>
<comment type="similarity">
    <text evidence="2">Belongs to the major facilitator superfamily.</text>
</comment>
<evidence type="ECO:0008006" key="10">
    <source>
        <dbReference type="Google" id="ProtNLM"/>
    </source>
</evidence>
<evidence type="ECO:0000256" key="3">
    <source>
        <dbReference type="ARBA" id="ARBA00022448"/>
    </source>
</evidence>
<sequence length="175" mass="18972">MFTLKSLHLMAVFILIYIGVEVALGGWIVTYVIVLRGGGPSAGYISSGFFAGLTLGRIGLLWINHKFGEHRVVFLYGIVAIGLELIVWLVPSLIGCGIAISLVNVLLGPIYPIVMNRARRILPPRLLSGSIGWMAGFRQADSAILTFASDAISSKMGIKGMPCRRLAYAYMTTIE</sequence>
<evidence type="ECO:0000313" key="8">
    <source>
        <dbReference type="EMBL" id="PIL32913.1"/>
    </source>
</evidence>
<evidence type="ECO:0000256" key="7">
    <source>
        <dbReference type="SAM" id="Phobius"/>
    </source>
</evidence>
<protein>
    <recommendedName>
        <fullName evidence="10">MFS general substrate transporter</fullName>
    </recommendedName>
</protein>
<dbReference type="InterPro" id="IPR036259">
    <property type="entry name" value="MFS_trans_sf"/>
</dbReference>
<keyword evidence="5 7" id="KW-1133">Transmembrane helix</keyword>
<dbReference type="OrthoDB" id="413079at2759"/>
<keyword evidence="6 7" id="KW-0472">Membrane</keyword>
<dbReference type="SUPFAM" id="SSF103473">
    <property type="entry name" value="MFS general substrate transporter"/>
    <property type="match status" value="1"/>
</dbReference>
<evidence type="ECO:0000256" key="1">
    <source>
        <dbReference type="ARBA" id="ARBA00004127"/>
    </source>
</evidence>
<dbReference type="Gene3D" id="1.20.1250.20">
    <property type="entry name" value="MFS general substrate transporter like domains"/>
    <property type="match status" value="1"/>
</dbReference>
<keyword evidence="3" id="KW-0813">Transport</keyword>
<name>A0A2G8SGN0_9APHY</name>
<dbReference type="PANTHER" id="PTHR23514">
    <property type="entry name" value="BYPASS OF STOP CODON PROTEIN 6"/>
    <property type="match status" value="1"/>
</dbReference>
<accession>A0A2G8SGN0</accession>
<reference evidence="8 9" key="1">
    <citation type="journal article" date="2015" name="Sci. Rep.">
        <title>Chromosome-level genome map provides insights into diverse defense mechanisms in the medicinal fungus Ganoderma sinense.</title>
        <authorList>
            <person name="Zhu Y."/>
            <person name="Xu J."/>
            <person name="Sun C."/>
            <person name="Zhou S."/>
            <person name="Xu H."/>
            <person name="Nelson D.R."/>
            <person name="Qian J."/>
            <person name="Song J."/>
            <person name="Luo H."/>
            <person name="Xiang L."/>
            <person name="Li Y."/>
            <person name="Xu Z."/>
            <person name="Ji A."/>
            <person name="Wang L."/>
            <person name="Lu S."/>
            <person name="Hayward A."/>
            <person name="Sun W."/>
            <person name="Li X."/>
            <person name="Schwartz D.C."/>
            <person name="Wang Y."/>
            <person name="Chen S."/>
        </authorList>
    </citation>
    <scope>NUCLEOTIDE SEQUENCE [LARGE SCALE GENOMIC DNA]</scope>
    <source>
        <strain evidence="8 9">ZZ0214-1</strain>
    </source>
</reference>
<feature type="transmembrane region" description="Helical" evidence="7">
    <location>
        <begin position="97"/>
        <end position="115"/>
    </location>
</feature>
<keyword evidence="4 7" id="KW-0812">Transmembrane</keyword>
<dbReference type="GO" id="GO:0012505">
    <property type="term" value="C:endomembrane system"/>
    <property type="evidence" value="ECO:0007669"/>
    <property type="project" value="UniProtKB-SubCell"/>
</dbReference>
<dbReference type="Proteomes" id="UP000230002">
    <property type="component" value="Unassembled WGS sequence"/>
</dbReference>
<dbReference type="PANTHER" id="PTHR23514:SF3">
    <property type="entry name" value="BYPASS OF STOP CODON PROTEIN 6"/>
    <property type="match status" value="1"/>
</dbReference>
<dbReference type="EMBL" id="AYKW01000009">
    <property type="protein sequence ID" value="PIL32913.1"/>
    <property type="molecule type" value="Genomic_DNA"/>
</dbReference>
<dbReference type="STRING" id="1077348.A0A2G8SGN0"/>
<evidence type="ECO:0000256" key="6">
    <source>
        <dbReference type="ARBA" id="ARBA00023136"/>
    </source>
</evidence>